<dbReference type="GO" id="GO:0004806">
    <property type="term" value="F:triacylglycerol lipase activity"/>
    <property type="evidence" value="ECO:0007669"/>
    <property type="project" value="TreeGrafter"/>
</dbReference>
<dbReference type="InterPro" id="IPR050471">
    <property type="entry name" value="AB_hydrolase"/>
</dbReference>
<feature type="domain" description="AB hydrolase-1" evidence="1">
    <location>
        <begin position="45"/>
        <end position="169"/>
    </location>
</feature>
<reference evidence="2 4" key="2">
    <citation type="submission" date="2017-04" db="EMBL/GenBank/DDBJ databases">
        <title>Genome Sequence of Marinobacter salarius strain SMR5 Isolated from a culture of the Diatom Skeletonema marinoi.</title>
        <authorList>
            <person name="Topel M."/>
            <person name="Pinder M.I.M."/>
            <person name="Johansson O.N."/>
            <person name="Kourtchenko O."/>
            <person name="Godhe A."/>
            <person name="Clarke A.K."/>
        </authorList>
    </citation>
    <scope>NUCLEOTIDE SEQUENCE [LARGE SCALE GENOMIC DNA]</scope>
    <source>
        <strain evidence="2 4">SMR5</strain>
    </source>
</reference>
<dbReference type="Proteomes" id="UP000199211">
    <property type="component" value="Unassembled WGS sequence"/>
</dbReference>
<evidence type="ECO:0000313" key="2">
    <source>
        <dbReference type="EMBL" id="ARM82109.1"/>
    </source>
</evidence>
<dbReference type="GO" id="GO:0102530">
    <property type="term" value="F:aclacinomycin T methylesterase activity"/>
    <property type="evidence" value="ECO:0007669"/>
    <property type="project" value="UniProtKB-EC"/>
</dbReference>
<dbReference type="EMBL" id="FOTV01000003">
    <property type="protein sequence ID" value="SFL50222.1"/>
    <property type="molecule type" value="Genomic_DNA"/>
</dbReference>
<dbReference type="Pfam" id="PF00561">
    <property type="entry name" value="Abhydrolase_1"/>
    <property type="match status" value="1"/>
</dbReference>
<proteinExistence type="predicted"/>
<dbReference type="PANTHER" id="PTHR43433:SF5">
    <property type="entry name" value="AB HYDROLASE-1 DOMAIN-CONTAINING PROTEIN"/>
    <property type="match status" value="1"/>
</dbReference>
<dbReference type="Proteomes" id="UP000193100">
    <property type="component" value="Chromosome"/>
</dbReference>
<dbReference type="GeneID" id="77254023"/>
<sequence>MPETLSHSDWSSADTSVNAMPETLHVQAGELSFCVETRGDPAGEPVIFVMGLGAQMTLWPEALLDQYVREGFRVIRFDNRDIGLSSHLKDRLEGHPVAVMARHRMGLPIAAPYTLHDMADDVCKVMDALSLTSAHLVGVSMGGMISQLVAANRPERVRSATLIMTSTNSPRLPMPKSKLIWRLAGIGAKGHDEAAVVARSLEFWRAIQSPGYPPREQEVRDRIVREFRRSYHPAGILRQTRAILATGSLSSATRRIRVPVSVIHGKADPLVRPVAAEQLGYLMPHARVEMIDGMGHDLPEPLLSRFAQIGFETMAQQPRQGNG</sequence>
<dbReference type="InterPro" id="IPR000073">
    <property type="entry name" value="AB_hydrolase_1"/>
</dbReference>
<dbReference type="EMBL" id="CP020931">
    <property type="protein sequence ID" value="ARM82109.1"/>
    <property type="molecule type" value="Genomic_DNA"/>
</dbReference>
<name>A0A1W6K463_9GAMM</name>
<dbReference type="STRING" id="1420917.AU15_19440"/>
<protein>
    <submittedName>
        <fullName evidence="2">Aclacinomycin methylesterase RdmC</fullName>
        <ecNumber evidence="2">3.1.1.95</ecNumber>
    </submittedName>
    <submittedName>
        <fullName evidence="3">Pimeloyl-ACP methyl ester carboxylesterase</fullName>
    </submittedName>
</protein>
<evidence type="ECO:0000313" key="4">
    <source>
        <dbReference type="Proteomes" id="UP000193100"/>
    </source>
</evidence>
<evidence type="ECO:0000259" key="1">
    <source>
        <dbReference type="Pfam" id="PF00561"/>
    </source>
</evidence>
<dbReference type="Gene3D" id="3.40.50.1820">
    <property type="entry name" value="alpha/beta hydrolase"/>
    <property type="match status" value="1"/>
</dbReference>
<reference evidence="3 5" key="1">
    <citation type="submission" date="2016-10" db="EMBL/GenBank/DDBJ databases">
        <authorList>
            <person name="Varghese N."/>
            <person name="Submissions S."/>
        </authorList>
    </citation>
    <scope>NUCLEOTIDE SEQUENCE [LARGE SCALE GENOMIC DNA]</scope>
    <source>
        <strain evidence="3 5">DSM 26291</strain>
    </source>
</reference>
<accession>A0A1I4I732</accession>
<dbReference type="PANTHER" id="PTHR43433">
    <property type="entry name" value="HYDROLASE, ALPHA/BETA FOLD FAMILY PROTEIN"/>
    <property type="match status" value="1"/>
</dbReference>
<organism evidence="2 4">
    <name type="scientific">Marinobacter salarius</name>
    <dbReference type="NCBI Taxonomy" id="1420917"/>
    <lineage>
        <taxon>Bacteria</taxon>
        <taxon>Pseudomonadati</taxon>
        <taxon>Pseudomonadota</taxon>
        <taxon>Gammaproteobacteria</taxon>
        <taxon>Pseudomonadales</taxon>
        <taxon>Marinobacteraceae</taxon>
        <taxon>Marinobacter</taxon>
    </lineage>
</organism>
<keyword evidence="2" id="KW-0378">Hydrolase</keyword>
<accession>A0A1W6K463</accession>
<keyword evidence="5" id="KW-1185">Reference proteome</keyword>
<evidence type="ECO:0000313" key="5">
    <source>
        <dbReference type="Proteomes" id="UP000199211"/>
    </source>
</evidence>
<dbReference type="AlphaFoldDB" id="A0A1W6K463"/>
<evidence type="ECO:0000313" key="3">
    <source>
        <dbReference type="EMBL" id="SFL50222.1"/>
    </source>
</evidence>
<dbReference type="InterPro" id="IPR029058">
    <property type="entry name" value="AB_hydrolase_fold"/>
</dbReference>
<dbReference type="GO" id="GO:0046503">
    <property type="term" value="P:glycerolipid catabolic process"/>
    <property type="evidence" value="ECO:0007669"/>
    <property type="project" value="TreeGrafter"/>
</dbReference>
<dbReference type="RefSeq" id="WP_052479576.1">
    <property type="nucleotide sequence ID" value="NZ_CP020931.1"/>
</dbReference>
<dbReference type="EC" id="3.1.1.95" evidence="2"/>
<dbReference type="SUPFAM" id="SSF53474">
    <property type="entry name" value="alpha/beta-Hydrolases"/>
    <property type="match status" value="1"/>
</dbReference>
<gene>
    <name evidence="2" type="primary">rdmC</name>
    <name evidence="2" type="ORF">MARSALSMR5_00002</name>
    <name evidence="3" type="ORF">SAMN04487868_10331</name>
</gene>